<dbReference type="EMBL" id="BAAABM010000045">
    <property type="protein sequence ID" value="GAA0353078.1"/>
    <property type="molecule type" value="Genomic_DNA"/>
</dbReference>
<feature type="coiled-coil region" evidence="9">
    <location>
        <begin position="286"/>
        <end position="313"/>
    </location>
</feature>
<dbReference type="Pfam" id="PF07730">
    <property type="entry name" value="HisKA_3"/>
    <property type="match status" value="1"/>
</dbReference>
<keyword evidence="3" id="KW-0597">Phosphoprotein</keyword>
<feature type="domain" description="Signal transduction histidine kinase subgroup 3 dimerisation and phosphoacceptor" evidence="13">
    <location>
        <begin position="311"/>
        <end position="377"/>
    </location>
</feature>
<dbReference type="PANTHER" id="PTHR24421">
    <property type="entry name" value="NITRATE/NITRITE SENSOR PROTEIN NARX-RELATED"/>
    <property type="match status" value="1"/>
</dbReference>
<dbReference type="InterPro" id="IPR036890">
    <property type="entry name" value="HATPase_C_sf"/>
</dbReference>
<dbReference type="Pfam" id="PF02518">
    <property type="entry name" value="HATPase_c"/>
    <property type="match status" value="1"/>
</dbReference>
<keyword evidence="8" id="KW-0902">Two-component regulatory system</keyword>
<gene>
    <name evidence="14" type="ORF">GCM10010151_48300</name>
</gene>
<feature type="region of interest" description="Disordered" evidence="10">
    <location>
        <begin position="111"/>
        <end position="130"/>
    </location>
</feature>
<evidence type="ECO:0000256" key="8">
    <source>
        <dbReference type="ARBA" id="ARBA00023012"/>
    </source>
</evidence>
<evidence type="ECO:0000259" key="12">
    <source>
        <dbReference type="Pfam" id="PF02518"/>
    </source>
</evidence>
<feature type="region of interest" description="Disordered" evidence="10">
    <location>
        <begin position="1"/>
        <end position="53"/>
    </location>
</feature>
<protein>
    <recommendedName>
        <fullName evidence="2">histidine kinase</fullName>
        <ecNumber evidence="2">2.7.13.3</ecNumber>
    </recommendedName>
</protein>
<name>A0ABP3GUC6_9ACTN</name>
<keyword evidence="15" id="KW-1185">Reference proteome</keyword>
<evidence type="ECO:0000313" key="15">
    <source>
        <dbReference type="Proteomes" id="UP001501822"/>
    </source>
</evidence>
<keyword evidence="11" id="KW-0812">Transmembrane</keyword>
<keyword evidence="9" id="KW-0175">Coiled coil</keyword>
<dbReference type="EC" id="2.7.13.3" evidence="2"/>
<keyword evidence="11" id="KW-1133">Transmembrane helix</keyword>
<accession>A0ABP3GUC6</accession>
<evidence type="ECO:0000259" key="13">
    <source>
        <dbReference type="Pfam" id="PF07730"/>
    </source>
</evidence>
<dbReference type="CDD" id="cd16917">
    <property type="entry name" value="HATPase_UhpB-NarQ-NarX-like"/>
    <property type="match status" value="1"/>
</dbReference>
<keyword evidence="4" id="KW-0808">Transferase</keyword>
<sequence>MAPTLRGGDGSRVRRAVRPGGRSEEPPSSRRRKARAPAGPNVGGVERTRPGRLLGSGLAQARAVLRGGGPAPARAVPRGDRLAQARAVPQGDRLGPARAVPRGDRLAQARAVPQGDRLGPARAVPRDDRPAQARVTLRGDRLGPARAVLLGGGFGPLRAVLLACALGYLLLHRTGAPRATADWAFALCSLALGAAGGRFPLTVALGQPVLLALAERFGHVPPIGIKMMASVALFEVVLRRRGVPVLLAASALTAVYVAIGLPGDVPALLYKVAAVVGGPVLLAAYVRSLEQVARSAQERAAEAERAARMSERTAIARELHDMVAHHLASVALRVGVARHVIPRADPRVTEVLDDVHASASSALADLRRLLTALRDPDDPGRLLAEPTDLPVALDGLVERARQAGLTVESSVAPELAGLDAVRGLTVLRLVQEGLTNVAKHAGRRASVRLAATMTGDGTVSLEIDNDAGGGPATNGDPPATGGGGHGLLGMRERVDLVGGSLDVGPTSGGWRLSALLPESGS</sequence>
<dbReference type="PANTHER" id="PTHR24421:SF10">
    <property type="entry name" value="NITRATE_NITRITE SENSOR PROTEIN NARQ"/>
    <property type="match status" value="1"/>
</dbReference>
<feature type="region of interest" description="Disordered" evidence="10">
    <location>
        <begin position="67"/>
        <end position="104"/>
    </location>
</feature>
<dbReference type="InterPro" id="IPR011712">
    <property type="entry name" value="Sig_transdc_His_kin_sub3_dim/P"/>
</dbReference>
<organism evidence="14 15">
    <name type="scientific">Actinoallomurus spadix</name>
    <dbReference type="NCBI Taxonomy" id="79912"/>
    <lineage>
        <taxon>Bacteria</taxon>
        <taxon>Bacillati</taxon>
        <taxon>Actinomycetota</taxon>
        <taxon>Actinomycetes</taxon>
        <taxon>Streptosporangiales</taxon>
        <taxon>Thermomonosporaceae</taxon>
        <taxon>Actinoallomurus</taxon>
    </lineage>
</organism>
<evidence type="ECO:0000256" key="11">
    <source>
        <dbReference type="SAM" id="Phobius"/>
    </source>
</evidence>
<dbReference type="Gene3D" id="3.30.565.10">
    <property type="entry name" value="Histidine kinase-like ATPase, C-terminal domain"/>
    <property type="match status" value="1"/>
</dbReference>
<evidence type="ECO:0000256" key="3">
    <source>
        <dbReference type="ARBA" id="ARBA00022553"/>
    </source>
</evidence>
<keyword evidence="7" id="KW-0067">ATP-binding</keyword>
<evidence type="ECO:0000256" key="6">
    <source>
        <dbReference type="ARBA" id="ARBA00022777"/>
    </source>
</evidence>
<evidence type="ECO:0000256" key="1">
    <source>
        <dbReference type="ARBA" id="ARBA00000085"/>
    </source>
</evidence>
<keyword evidence="6" id="KW-0418">Kinase</keyword>
<evidence type="ECO:0000313" key="14">
    <source>
        <dbReference type="EMBL" id="GAA0353078.1"/>
    </source>
</evidence>
<feature type="transmembrane region" description="Helical" evidence="11">
    <location>
        <begin position="147"/>
        <end position="171"/>
    </location>
</feature>
<comment type="catalytic activity">
    <reaction evidence="1">
        <text>ATP + protein L-histidine = ADP + protein N-phospho-L-histidine.</text>
        <dbReference type="EC" id="2.7.13.3"/>
    </reaction>
</comment>
<feature type="transmembrane region" description="Helical" evidence="11">
    <location>
        <begin position="217"/>
        <end position="238"/>
    </location>
</feature>
<dbReference type="InterPro" id="IPR050482">
    <property type="entry name" value="Sensor_HK_TwoCompSys"/>
</dbReference>
<keyword evidence="11" id="KW-0472">Membrane</keyword>
<dbReference type="Gene3D" id="1.20.5.1930">
    <property type="match status" value="1"/>
</dbReference>
<dbReference type="InterPro" id="IPR003594">
    <property type="entry name" value="HATPase_dom"/>
</dbReference>
<feature type="domain" description="Histidine kinase/HSP90-like ATPase" evidence="12">
    <location>
        <begin position="426"/>
        <end position="517"/>
    </location>
</feature>
<evidence type="ECO:0000256" key="5">
    <source>
        <dbReference type="ARBA" id="ARBA00022741"/>
    </source>
</evidence>
<dbReference type="SUPFAM" id="SSF55874">
    <property type="entry name" value="ATPase domain of HSP90 chaperone/DNA topoisomerase II/histidine kinase"/>
    <property type="match status" value="1"/>
</dbReference>
<feature type="transmembrane region" description="Helical" evidence="11">
    <location>
        <begin position="183"/>
        <end position="205"/>
    </location>
</feature>
<comment type="caution">
    <text evidence="14">The sequence shown here is derived from an EMBL/GenBank/DDBJ whole genome shotgun (WGS) entry which is preliminary data.</text>
</comment>
<feature type="transmembrane region" description="Helical" evidence="11">
    <location>
        <begin position="268"/>
        <end position="286"/>
    </location>
</feature>
<proteinExistence type="predicted"/>
<feature type="transmembrane region" description="Helical" evidence="11">
    <location>
        <begin position="245"/>
        <end position="262"/>
    </location>
</feature>
<evidence type="ECO:0000256" key="7">
    <source>
        <dbReference type="ARBA" id="ARBA00022840"/>
    </source>
</evidence>
<reference evidence="15" key="1">
    <citation type="journal article" date="2019" name="Int. J. Syst. Evol. Microbiol.">
        <title>The Global Catalogue of Microorganisms (GCM) 10K type strain sequencing project: providing services to taxonomists for standard genome sequencing and annotation.</title>
        <authorList>
            <consortium name="The Broad Institute Genomics Platform"/>
            <consortium name="The Broad Institute Genome Sequencing Center for Infectious Disease"/>
            <person name="Wu L."/>
            <person name="Ma J."/>
        </authorList>
    </citation>
    <scope>NUCLEOTIDE SEQUENCE [LARGE SCALE GENOMIC DNA]</scope>
    <source>
        <strain evidence="15">JCM 3146</strain>
    </source>
</reference>
<feature type="region of interest" description="Disordered" evidence="10">
    <location>
        <begin position="464"/>
        <end position="488"/>
    </location>
</feature>
<evidence type="ECO:0000256" key="9">
    <source>
        <dbReference type="SAM" id="Coils"/>
    </source>
</evidence>
<evidence type="ECO:0000256" key="2">
    <source>
        <dbReference type="ARBA" id="ARBA00012438"/>
    </source>
</evidence>
<dbReference type="Proteomes" id="UP001501822">
    <property type="component" value="Unassembled WGS sequence"/>
</dbReference>
<evidence type="ECO:0000256" key="10">
    <source>
        <dbReference type="SAM" id="MobiDB-lite"/>
    </source>
</evidence>
<keyword evidence="5" id="KW-0547">Nucleotide-binding</keyword>
<evidence type="ECO:0000256" key="4">
    <source>
        <dbReference type="ARBA" id="ARBA00022679"/>
    </source>
</evidence>